<gene>
    <name evidence="3" type="ORF">RM530_16435</name>
</gene>
<keyword evidence="2" id="KW-0812">Transmembrane</keyword>
<feature type="compositionally biased region" description="Basic and acidic residues" evidence="1">
    <location>
        <begin position="33"/>
        <end position="44"/>
    </location>
</feature>
<name>A0ABU2WM25_9GAMM</name>
<evidence type="ECO:0000313" key="4">
    <source>
        <dbReference type="Proteomes" id="UP001254608"/>
    </source>
</evidence>
<dbReference type="Proteomes" id="UP001254608">
    <property type="component" value="Unassembled WGS sequence"/>
</dbReference>
<dbReference type="EMBL" id="JAVRIC010000030">
    <property type="protein sequence ID" value="MDT0498934.1"/>
    <property type="molecule type" value="Genomic_DNA"/>
</dbReference>
<keyword evidence="2" id="KW-1133">Transmembrane helix</keyword>
<reference evidence="3 4" key="1">
    <citation type="submission" date="2023-09" db="EMBL/GenBank/DDBJ databases">
        <authorList>
            <person name="Rey-Velasco X."/>
        </authorList>
    </citation>
    <scope>NUCLEOTIDE SEQUENCE [LARGE SCALE GENOMIC DNA]</scope>
    <source>
        <strain evidence="3 4">W345</strain>
    </source>
</reference>
<feature type="compositionally biased region" description="Polar residues" evidence="1">
    <location>
        <begin position="164"/>
        <end position="178"/>
    </location>
</feature>
<protein>
    <submittedName>
        <fullName evidence="3">Uncharacterized protein</fullName>
    </submittedName>
</protein>
<sequence>MGENPHPLGTLVVVVVIAAATYFAFDLLASNEKADSADRGRLDPESVFSGSVDPMDVALDDSDSMPLPTIGGQTEMAGTAPSPDAAATETDGGAADTVDDPAEVKDTLEAESRDDAELSEHMAVDPEPSYGSKPMPAPTPEARPEPGPDASDEPMSPTPGPRSATRTQAEPKASNTTVERAGPPDARLVYQWWPAQPRAGSFGLIYAGQLAKRSAIALNFSQAVDPTSAGALKVLDDSGKPVGGEWEPAASNPRMLVFETPSAGRYTVVVGPEIKDQRGRELGYRAEGPVYLRP</sequence>
<organism evidence="3 4">
    <name type="scientific">Banduia mediterranea</name>
    <dbReference type="NCBI Taxonomy" id="3075609"/>
    <lineage>
        <taxon>Bacteria</taxon>
        <taxon>Pseudomonadati</taxon>
        <taxon>Pseudomonadota</taxon>
        <taxon>Gammaproteobacteria</taxon>
        <taxon>Nevskiales</taxon>
        <taxon>Algiphilaceae</taxon>
        <taxon>Banduia</taxon>
    </lineage>
</organism>
<evidence type="ECO:0000313" key="3">
    <source>
        <dbReference type="EMBL" id="MDT0498934.1"/>
    </source>
</evidence>
<dbReference type="RefSeq" id="WP_311366346.1">
    <property type="nucleotide sequence ID" value="NZ_JAVRIC010000030.1"/>
</dbReference>
<accession>A0ABU2WM25</accession>
<keyword evidence="2" id="KW-0472">Membrane</keyword>
<evidence type="ECO:0000256" key="2">
    <source>
        <dbReference type="SAM" id="Phobius"/>
    </source>
</evidence>
<proteinExistence type="predicted"/>
<feature type="compositionally biased region" description="Pro residues" evidence="1">
    <location>
        <begin position="135"/>
        <end position="147"/>
    </location>
</feature>
<feature type="compositionally biased region" description="Basic and acidic residues" evidence="1">
    <location>
        <begin position="102"/>
        <end position="124"/>
    </location>
</feature>
<feature type="transmembrane region" description="Helical" evidence="2">
    <location>
        <begin position="6"/>
        <end position="29"/>
    </location>
</feature>
<comment type="caution">
    <text evidence="3">The sequence shown here is derived from an EMBL/GenBank/DDBJ whole genome shotgun (WGS) entry which is preliminary data.</text>
</comment>
<feature type="compositionally biased region" description="Low complexity" evidence="1">
    <location>
        <begin position="83"/>
        <end position="96"/>
    </location>
</feature>
<evidence type="ECO:0000256" key="1">
    <source>
        <dbReference type="SAM" id="MobiDB-lite"/>
    </source>
</evidence>
<keyword evidence="4" id="KW-1185">Reference proteome</keyword>
<feature type="region of interest" description="Disordered" evidence="1">
    <location>
        <begin position="33"/>
        <end position="184"/>
    </location>
</feature>